<dbReference type="EMBL" id="MCYL01000012">
    <property type="protein sequence ID" value="PML57234.1"/>
    <property type="molecule type" value="Genomic_DNA"/>
</dbReference>
<reference evidence="2" key="1">
    <citation type="submission" date="2016-07" db="EMBL/GenBank/DDBJ databases">
        <title>Nontailed viruses are major unrecognized killers of bacteria in the ocean.</title>
        <authorList>
            <person name="Kauffman K."/>
            <person name="Hussain F."/>
            <person name="Yang J."/>
            <person name="Arevalo P."/>
            <person name="Brown J."/>
            <person name="Cutler M."/>
            <person name="Kelly L."/>
            <person name="Polz M.F."/>
        </authorList>
    </citation>
    <scope>NUCLEOTIDE SEQUENCE [LARGE SCALE GENOMIC DNA]</scope>
    <source>
        <strain evidence="2">10N.261.51.B8</strain>
    </source>
</reference>
<accession>A0A2N7II64</accession>
<protein>
    <recommendedName>
        <fullName evidence="3">DUF2971 domain-containing protein</fullName>
    </recommendedName>
</protein>
<comment type="caution">
    <text evidence="1">The sequence shown here is derived from an EMBL/GenBank/DDBJ whole genome shotgun (WGS) entry which is preliminary data.</text>
</comment>
<dbReference type="Proteomes" id="UP000235746">
    <property type="component" value="Unassembled WGS sequence"/>
</dbReference>
<organism evidence="1 2">
    <name type="scientific">Vibrio lentus</name>
    <dbReference type="NCBI Taxonomy" id="136468"/>
    <lineage>
        <taxon>Bacteria</taxon>
        <taxon>Pseudomonadati</taxon>
        <taxon>Pseudomonadota</taxon>
        <taxon>Gammaproteobacteria</taxon>
        <taxon>Vibrionales</taxon>
        <taxon>Vibrionaceae</taxon>
        <taxon>Vibrio</taxon>
    </lineage>
</organism>
<dbReference type="AlphaFoldDB" id="A0A2N7II64"/>
<name>A0A2N7II64_9VIBR</name>
<sequence length="208" mass="24408">MSYTENEWKRRLAERTDMSSYLVHLTRENSQNNVDEVLFNILDSRVLLPSNTQQGYVRGSSGAVCFQDAPLPSVSQNVFYEQKKIESNPSHKQRYRAIGLMFDKQYVYRKGGRPVIYDKPEVAKQYIAENEWWRLVNLNLDDPNNIIDWTHEREWRHKGQFTFELSEVTIVCINIGTVQILNNKFKEKYKIDLISLIKGVVTLDNILC</sequence>
<gene>
    <name evidence="1" type="ORF">BCT74_20595</name>
</gene>
<proteinExistence type="predicted"/>
<evidence type="ECO:0000313" key="1">
    <source>
        <dbReference type="EMBL" id="PML57234.1"/>
    </source>
</evidence>
<evidence type="ECO:0000313" key="2">
    <source>
        <dbReference type="Proteomes" id="UP000235746"/>
    </source>
</evidence>
<evidence type="ECO:0008006" key="3">
    <source>
        <dbReference type="Google" id="ProtNLM"/>
    </source>
</evidence>